<dbReference type="STRING" id="4537.A0A0E0LQB4"/>
<evidence type="ECO:0000256" key="4">
    <source>
        <dbReference type="PROSITE-ProRule" id="PRU00267"/>
    </source>
</evidence>
<dbReference type="EnsemblPlants" id="OPUNC08G00260.1">
    <property type="protein sequence ID" value="OPUNC08G00260.1"/>
    <property type="gene ID" value="OPUNC08G00260"/>
</dbReference>
<dbReference type="InterPro" id="IPR009071">
    <property type="entry name" value="HMG_box_dom"/>
</dbReference>
<dbReference type="Proteomes" id="UP000026962">
    <property type="component" value="Chromosome 8"/>
</dbReference>
<dbReference type="InterPro" id="IPR036910">
    <property type="entry name" value="HMG_box_dom_sf"/>
</dbReference>
<evidence type="ECO:0000256" key="5">
    <source>
        <dbReference type="SAM" id="MobiDB-lite"/>
    </source>
</evidence>
<comment type="subcellular location">
    <subcellularLocation>
        <location evidence="1">Nucleus</location>
    </subcellularLocation>
</comment>
<dbReference type="OMA" id="TPAYAFF"/>
<organism evidence="7">
    <name type="scientific">Oryza punctata</name>
    <name type="common">Red rice</name>
    <dbReference type="NCBI Taxonomy" id="4537"/>
    <lineage>
        <taxon>Eukaryota</taxon>
        <taxon>Viridiplantae</taxon>
        <taxon>Streptophyta</taxon>
        <taxon>Embryophyta</taxon>
        <taxon>Tracheophyta</taxon>
        <taxon>Spermatophyta</taxon>
        <taxon>Magnoliopsida</taxon>
        <taxon>Liliopsida</taxon>
        <taxon>Poales</taxon>
        <taxon>Poaceae</taxon>
        <taxon>BOP clade</taxon>
        <taxon>Oryzoideae</taxon>
        <taxon>Oryzeae</taxon>
        <taxon>Oryzinae</taxon>
        <taxon>Oryza</taxon>
    </lineage>
</organism>
<feature type="DNA-binding region" description="HMG box" evidence="4">
    <location>
        <begin position="126"/>
        <end position="196"/>
    </location>
</feature>
<dbReference type="GO" id="GO:0005634">
    <property type="term" value="C:nucleus"/>
    <property type="evidence" value="ECO:0007669"/>
    <property type="project" value="UniProtKB-SubCell"/>
</dbReference>
<keyword evidence="2 4" id="KW-0238">DNA-binding</keyword>
<proteinExistence type="predicted"/>
<evidence type="ECO:0000256" key="3">
    <source>
        <dbReference type="ARBA" id="ARBA00023242"/>
    </source>
</evidence>
<feature type="compositionally biased region" description="Basic and acidic residues" evidence="5">
    <location>
        <begin position="99"/>
        <end position="109"/>
    </location>
</feature>
<protein>
    <recommendedName>
        <fullName evidence="6">HMG box domain-containing protein</fullName>
    </recommendedName>
</protein>
<feature type="compositionally biased region" description="Low complexity" evidence="5">
    <location>
        <begin position="1"/>
        <end position="15"/>
    </location>
</feature>
<keyword evidence="8" id="KW-1185">Reference proteome</keyword>
<evidence type="ECO:0000313" key="8">
    <source>
        <dbReference type="Proteomes" id="UP000026962"/>
    </source>
</evidence>
<feature type="DNA-binding region" description="HMG box" evidence="4">
    <location>
        <begin position="56"/>
        <end position="108"/>
    </location>
</feature>
<reference evidence="7" key="1">
    <citation type="submission" date="2015-04" db="UniProtKB">
        <authorList>
            <consortium name="EnsemblPlants"/>
        </authorList>
    </citation>
    <scope>IDENTIFICATION</scope>
</reference>
<name>A0A0E0LQB4_ORYPU</name>
<feature type="domain" description="HMG box" evidence="6">
    <location>
        <begin position="126"/>
        <end position="196"/>
    </location>
</feature>
<evidence type="ECO:0000313" key="7">
    <source>
        <dbReference type="EnsemblPlants" id="OPUNC08G00260.1"/>
    </source>
</evidence>
<dbReference type="AlphaFoldDB" id="A0A0E0LQB4"/>
<evidence type="ECO:0000259" key="6">
    <source>
        <dbReference type="PROSITE" id="PS50118"/>
    </source>
</evidence>
<feature type="compositionally biased region" description="Acidic residues" evidence="5">
    <location>
        <begin position="117"/>
        <end position="127"/>
    </location>
</feature>
<feature type="region of interest" description="Disordered" evidence="5">
    <location>
        <begin position="1"/>
        <end position="60"/>
    </location>
</feature>
<dbReference type="SMART" id="SM00398">
    <property type="entry name" value="HMG"/>
    <property type="match status" value="2"/>
</dbReference>
<dbReference type="Pfam" id="PF00505">
    <property type="entry name" value="HMG_box"/>
    <property type="match status" value="1"/>
</dbReference>
<dbReference type="SUPFAM" id="SSF47095">
    <property type="entry name" value="HMG-box"/>
    <property type="match status" value="2"/>
</dbReference>
<dbReference type="CDD" id="cd22005">
    <property type="entry name" value="HMG-box_AtHMGB1-like"/>
    <property type="match status" value="1"/>
</dbReference>
<dbReference type="Gene3D" id="1.10.30.10">
    <property type="entry name" value="High mobility group box domain"/>
    <property type="match status" value="2"/>
</dbReference>
<dbReference type="HOGENOM" id="CLU_1345135_0_0_1"/>
<accession>A0A0E0LQB4</accession>
<evidence type="ECO:0000256" key="1">
    <source>
        <dbReference type="ARBA" id="ARBA00004123"/>
    </source>
</evidence>
<dbReference type="InterPro" id="IPR031061">
    <property type="entry name" value="HMGB_plant"/>
</dbReference>
<dbReference type="Gramene" id="OPUNC08G00260.1">
    <property type="protein sequence ID" value="OPUNC08G00260.1"/>
    <property type="gene ID" value="OPUNC08G00260"/>
</dbReference>
<dbReference type="eggNOG" id="KOG0381">
    <property type="taxonomic scope" value="Eukaryota"/>
</dbReference>
<dbReference type="GO" id="GO:0003677">
    <property type="term" value="F:DNA binding"/>
    <property type="evidence" value="ECO:0007669"/>
    <property type="project" value="UniProtKB-UniRule"/>
</dbReference>
<dbReference type="PANTHER" id="PTHR46261:SF35">
    <property type="entry name" value="HIGH MOBILITY GROUP B PROTEIN 4-RELATED"/>
    <property type="match status" value="1"/>
</dbReference>
<reference evidence="7" key="2">
    <citation type="submission" date="2018-05" db="EMBL/GenBank/DDBJ databases">
        <title>OpunRS2 (Oryza punctata Reference Sequence Version 2).</title>
        <authorList>
            <person name="Zhang J."/>
            <person name="Kudrna D."/>
            <person name="Lee S."/>
            <person name="Talag J."/>
            <person name="Welchert J."/>
            <person name="Wing R.A."/>
        </authorList>
    </citation>
    <scope>NUCLEOTIDE SEQUENCE [LARGE SCALE GENOMIC DNA]</scope>
</reference>
<feature type="region of interest" description="Disordered" evidence="5">
    <location>
        <begin position="99"/>
        <end position="129"/>
    </location>
</feature>
<dbReference type="PROSITE" id="PS50118">
    <property type="entry name" value="HMG_BOX_2"/>
    <property type="match status" value="2"/>
</dbReference>
<sequence>MTGDDAAAGRGRGTTQEVDVEEDHEISYPSNARVSAREKTMSVGGGDKDDDGVSEEPDSPSAFFLFMDDFRKDYEEKHPADAKQVYEIGMAGDEAWKSMSDDVSAREKTMSVGGGDKDDDGVSEEPDSPPSAFFLFMDDFRKDYEEKHPADAKQVYEIGMAGDEAWKSMSDDAKAHYVSKVEELKEEYMSNRNAYLGVADGHHQ</sequence>
<feature type="compositionally biased region" description="Acidic residues" evidence="5">
    <location>
        <begin position="48"/>
        <end position="58"/>
    </location>
</feature>
<feature type="domain" description="HMG box" evidence="6">
    <location>
        <begin position="56"/>
        <end position="108"/>
    </location>
</feature>
<evidence type="ECO:0000256" key="2">
    <source>
        <dbReference type="ARBA" id="ARBA00023125"/>
    </source>
</evidence>
<dbReference type="PANTHER" id="PTHR46261">
    <property type="entry name" value="HIGH MOBILITY GROUP B PROTEIN 4-RELATED"/>
    <property type="match status" value="1"/>
</dbReference>
<keyword evidence="3 4" id="KW-0539">Nucleus</keyword>